<dbReference type="Proteomes" id="UP000483286">
    <property type="component" value="Unassembled WGS sequence"/>
</dbReference>
<dbReference type="AlphaFoldDB" id="A0A7C9HQS8"/>
<dbReference type="Gene3D" id="2.60.40.1260">
    <property type="entry name" value="Lamin Tail domain"/>
    <property type="match status" value="1"/>
</dbReference>
<feature type="compositionally biased region" description="Low complexity" evidence="1">
    <location>
        <begin position="259"/>
        <end position="273"/>
    </location>
</feature>
<proteinExistence type="predicted"/>
<dbReference type="PROSITE" id="PS51257">
    <property type="entry name" value="PROKAR_LIPOPROTEIN"/>
    <property type="match status" value="1"/>
</dbReference>
<accession>A0A7C9HQS8</accession>
<reference evidence="3 4" key="1">
    <citation type="submission" date="2019-12" db="EMBL/GenBank/DDBJ databases">
        <title>Deinococcus sp. HMF7620 Genome sequencing and assembly.</title>
        <authorList>
            <person name="Kang H."/>
            <person name="Kim H."/>
            <person name="Joh K."/>
        </authorList>
    </citation>
    <scope>NUCLEOTIDE SEQUENCE [LARGE SCALE GENOMIC DNA]</scope>
    <source>
        <strain evidence="3 4">HMF7620</strain>
    </source>
</reference>
<dbReference type="Gene3D" id="3.40.390.10">
    <property type="entry name" value="Collagenase (Catalytic Domain)"/>
    <property type="match status" value="1"/>
</dbReference>
<dbReference type="RefSeq" id="WP_157458251.1">
    <property type="nucleotide sequence ID" value="NZ_WQLB01000005.1"/>
</dbReference>
<organism evidence="3 4">
    <name type="scientific">Deinococcus arboris</name>
    <dbReference type="NCBI Taxonomy" id="2682977"/>
    <lineage>
        <taxon>Bacteria</taxon>
        <taxon>Thermotogati</taxon>
        <taxon>Deinococcota</taxon>
        <taxon>Deinococci</taxon>
        <taxon>Deinococcales</taxon>
        <taxon>Deinococcaceae</taxon>
        <taxon>Deinococcus</taxon>
    </lineage>
</organism>
<comment type="caution">
    <text evidence="3">The sequence shown here is derived from an EMBL/GenBank/DDBJ whole genome shotgun (WGS) entry which is preliminary data.</text>
</comment>
<evidence type="ECO:0000313" key="4">
    <source>
        <dbReference type="Proteomes" id="UP000483286"/>
    </source>
</evidence>
<dbReference type="Pfam" id="PF00932">
    <property type="entry name" value="LTD"/>
    <property type="match status" value="1"/>
</dbReference>
<dbReference type="InterPro" id="IPR001322">
    <property type="entry name" value="Lamin_tail_dom"/>
</dbReference>
<evidence type="ECO:0000259" key="2">
    <source>
        <dbReference type="PROSITE" id="PS51841"/>
    </source>
</evidence>
<dbReference type="PROSITE" id="PS51841">
    <property type="entry name" value="LTD"/>
    <property type="match status" value="1"/>
</dbReference>
<protein>
    <recommendedName>
        <fullName evidence="2">LTD domain-containing protein</fullName>
    </recommendedName>
</protein>
<dbReference type="EMBL" id="WQLB01000005">
    <property type="protein sequence ID" value="MVN86187.1"/>
    <property type="molecule type" value="Genomic_DNA"/>
</dbReference>
<feature type="domain" description="LTD" evidence="2">
    <location>
        <begin position="85"/>
        <end position="243"/>
    </location>
</feature>
<dbReference type="GO" id="GO:0008237">
    <property type="term" value="F:metallopeptidase activity"/>
    <property type="evidence" value="ECO:0007669"/>
    <property type="project" value="InterPro"/>
</dbReference>
<dbReference type="SUPFAM" id="SSF55486">
    <property type="entry name" value="Metalloproteases ('zincins'), catalytic domain"/>
    <property type="match status" value="1"/>
</dbReference>
<keyword evidence="4" id="KW-1185">Reference proteome</keyword>
<evidence type="ECO:0000256" key="1">
    <source>
        <dbReference type="SAM" id="MobiDB-lite"/>
    </source>
</evidence>
<gene>
    <name evidence="3" type="ORF">GO986_05360</name>
</gene>
<name>A0A7C9HQS8_9DEIO</name>
<sequence>MRPSHLFTALTLSVLLAACQTGRTPDVLTVDGTTNLAATLPAGDWAFAGTAAQYSHLQIVPGNGQAQVTATVPGDYLLRDGERTLTYRAAGPVTGALNLTEVNLNPEADASGWVELYNGTGQPLNLSDYALRAPSRDRDAQTGGGQTVTFALPSQVLAPGEYVLVTGRLDPNAANGPQAVFIASGDRVPYWQRSATVELLRAGQVTDSLQFGSGLAASGSGLRVQVAEVDPQLISSVARTPRQGLAGASADGWSQTVLPSPGAPNNAPAPATSAQGLGALAAGDTDNDGIPDSYETSTSGAYNGLYVYNLGARQNQRDIFVELDWMNSSSAFIQPQRSGLDKMVAAFSRAGYALHLDVGPAFSSTFSLANYNMGGGNQVGYSACIGLGFSTSSCSGVLSYKYGSTGSVKNFAINRLNLFRYAVIGNSQQTNGSNGSSGVAEIAGNDFVVTMGGWSYSNLTQVGNQQGSTIMHEFGHNLNLRHGGFENTHRKPNYYSIMNYSYQLAGLDDTADRVWERAKQWKQSCADLTYNDPCTTSFKMDYSYGQGGRIDEGAVNENSGINRGTAWIDWNNSGAVNTSVRVDVNGDGTVSTGSYYLADYNDWANIRPTFGYVNPNDSSTDRNGALPRLDVASNDTQPSVPETDHAE</sequence>
<dbReference type="InterPro" id="IPR036415">
    <property type="entry name" value="Lamin_tail_dom_sf"/>
</dbReference>
<dbReference type="SUPFAM" id="SSF74853">
    <property type="entry name" value="Lamin A/C globular tail domain"/>
    <property type="match status" value="1"/>
</dbReference>
<feature type="region of interest" description="Disordered" evidence="1">
    <location>
        <begin position="613"/>
        <end position="647"/>
    </location>
</feature>
<dbReference type="InterPro" id="IPR024079">
    <property type="entry name" value="MetalloPept_cat_dom_sf"/>
</dbReference>
<feature type="region of interest" description="Disordered" evidence="1">
    <location>
        <begin position="245"/>
        <end position="273"/>
    </location>
</feature>
<evidence type="ECO:0000313" key="3">
    <source>
        <dbReference type="EMBL" id="MVN86187.1"/>
    </source>
</evidence>